<dbReference type="Proteomes" id="UP000039865">
    <property type="component" value="Unassembled WGS sequence"/>
</dbReference>
<feature type="region of interest" description="Disordered" evidence="1">
    <location>
        <begin position="42"/>
        <end position="67"/>
    </location>
</feature>
<evidence type="ECO:0000256" key="1">
    <source>
        <dbReference type="SAM" id="MobiDB-lite"/>
    </source>
</evidence>
<protein>
    <submittedName>
        <fullName evidence="2">Uncharacterized protein</fullName>
    </submittedName>
</protein>
<organism evidence="2 3">
    <name type="scientific">Stylonychia lemnae</name>
    <name type="common">Ciliate</name>
    <dbReference type="NCBI Taxonomy" id="5949"/>
    <lineage>
        <taxon>Eukaryota</taxon>
        <taxon>Sar</taxon>
        <taxon>Alveolata</taxon>
        <taxon>Ciliophora</taxon>
        <taxon>Intramacronucleata</taxon>
        <taxon>Spirotrichea</taxon>
        <taxon>Stichotrichia</taxon>
        <taxon>Sporadotrichida</taxon>
        <taxon>Oxytrichidae</taxon>
        <taxon>Stylonychinae</taxon>
        <taxon>Stylonychia</taxon>
    </lineage>
</organism>
<name>A0A078B6H4_STYLE</name>
<gene>
    <name evidence="2" type="primary">Contig19344.g20510</name>
    <name evidence="2" type="ORF">STYLEM_19270</name>
</gene>
<dbReference type="OMA" id="IRARNIW"/>
<evidence type="ECO:0000313" key="2">
    <source>
        <dbReference type="EMBL" id="CDW90130.1"/>
    </source>
</evidence>
<dbReference type="AlphaFoldDB" id="A0A078B6H4"/>
<dbReference type="PANTHER" id="PTHR36749:SF1">
    <property type="entry name" value="F7O18.3 PROTEIN"/>
    <property type="match status" value="1"/>
</dbReference>
<dbReference type="PANTHER" id="PTHR36749">
    <property type="entry name" value="F7O18.3 PROTEIN"/>
    <property type="match status" value="1"/>
</dbReference>
<accession>A0A078B6H4</accession>
<reference evidence="2 3" key="1">
    <citation type="submission" date="2014-06" db="EMBL/GenBank/DDBJ databases">
        <authorList>
            <person name="Swart Estienne"/>
        </authorList>
    </citation>
    <scope>NUCLEOTIDE SEQUENCE [LARGE SCALE GENOMIC DNA]</scope>
    <source>
        <strain evidence="2 3">130c</strain>
    </source>
</reference>
<evidence type="ECO:0000313" key="3">
    <source>
        <dbReference type="Proteomes" id="UP000039865"/>
    </source>
</evidence>
<dbReference type="EMBL" id="CCKQ01018192">
    <property type="protein sequence ID" value="CDW90130.1"/>
    <property type="molecule type" value="Genomic_DNA"/>
</dbReference>
<proteinExistence type="predicted"/>
<keyword evidence="3" id="KW-1185">Reference proteome</keyword>
<dbReference type="InParanoid" id="A0A078B6H4"/>
<feature type="compositionally biased region" description="Basic and acidic residues" evidence="1">
    <location>
        <begin position="43"/>
        <end position="67"/>
    </location>
</feature>
<sequence length="399" mass="48270">MDRFLHKVESVNNLFQLDQKQVQELQQKLQVIKQRHQFAQKRLKTESDQHQKAEELKKQEEEKKKQQEMREKYAKVDNYAALCKIVSHLYNPKKFSKCLNMISELIKEYYDYFDGNTMFNTFDAIMRYDKKFESKEDREIIEQLYLFLIELSDHDEDLFSENQEKILDLYYIAVYIQSNLYTDDSFKFNEFVREVNEMLESLEPYDERQDQYNDLCCSQTIVKKLFQIKNDEDNNNDENQREDQLSLQKCVYEEVFIQESEEDDEQNIVIQFLNGIKRRMFFDTLKQIFGFHKQAWAKVTVTQTIKKVYLEKEKFNESEEEQLGDMISILNTLRQGEAGRKNKSKSIRECSLGQRWKIRARNIWRQWCKFLGKQIIWSFLVRQQMIILSAIKINFINLP</sequence>